<reference evidence="1 2" key="1">
    <citation type="submission" date="2020-08" db="EMBL/GenBank/DDBJ databases">
        <title>Aphidius gifuensis genome sequencing and assembly.</title>
        <authorList>
            <person name="Du Z."/>
        </authorList>
    </citation>
    <scope>NUCLEOTIDE SEQUENCE [LARGE SCALE GENOMIC DNA]</scope>
    <source>
        <strain evidence="1">YNYX2018</strain>
        <tissue evidence="1">Adults</tissue>
    </source>
</reference>
<protein>
    <submittedName>
        <fullName evidence="1">Uncharacterized protein</fullName>
    </submittedName>
</protein>
<comment type="caution">
    <text evidence="1">The sequence shown here is derived from an EMBL/GenBank/DDBJ whole genome shotgun (WGS) entry which is preliminary data.</text>
</comment>
<keyword evidence="2" id="KW-1185">Reference proteome</keyword>
<accession>A0A834XQ21</accession>
<organism evidence="1 2">
    <name type="scientific">Aphidius gifuensis</name>
    <name type="common">Parasitoid wasp</name>
    <dbReference type="NCBI Taxonomy" id="684658"/>
    <lineage>
        <taxon>Eukaryota</taxon>
        <taxon>Metazoa</taxon>
        <taxon>Ecdysozoa</taxon>
        <taxon>Arthropoda</taxon>
        <taxon>Hexapoda</taxon>
        <taxon>Insecta</taxon>
        <taxon>Pterygota</taxon>
        <taxon>Neoptera</taxon>
        <taxon>Endopterygota</taxon>
        <taxon>Hymenoptera</taxon>
        <taxon>Apocrita</taxon>
        <taxon>Ichneumonoidea</taxon>
        <taxon>Braconidae</taxon>
        <taxon>Aphidiinae</taxon>
        <taxon>Aphidius</taxon>
    </lineage>
</organism>
<name>A0A834XQ21_APHGI</name>
<dbReference type="EMBL" id="JACMRX010000004">
    <property type="protein sequence ID" value="KAF7990503.1"/>
    <property type="molecule type" value="Genomic_DNA"/>
</dbReference>
<evidence type="ECO:0000313" key="2">
    <source>
        <dbReference type="Proteomes" id="UP000639338"/>
    </source>
</evidence>
<dbReference type="Proteomes" id="UP000639338">
    <property type="component" value="Unassembled WGS sequence"/>
</dbReference>
<proteinExistence type="predicted"/>
<evidence type="ECO:0000313" key="1">
    <source>
        <dbReference type="EMBL" id="KAF7990503.1"/>
    </source>
</evidence>
<dbReference type="AlphaFoldDB" id="A0A834XQ21"/>
<gene>
    <name evidence="1" type="ORF">HCN44_000308</name>
</gene>
<sequence length="114" mass="13494">MSVAAKVEDLFEQAIVVNTTWNTEMQEAFRRNFAEVRGTFYSYTKTICDKFIEAKIDEDDENIIIISKLVSLAFLPPVEMNRHFYEIVERMAYDDRVIFWPFSMNSVCWSRVEC</sequence>